<name>A0A5A9Z5K2_9RHOB</name>
<comment type="caution">
    <text evidence="6">The sequence shown here is derived from an EMBL/GenBank/DDBJ whole genome shotgun (WGS) entry which is preliminary data.</text>
</comment>
<dbReference type="FunFam" id="1.10.10.10:FF:000001">
    <property type="entry name" value="LysR family transcriptional regulator"/>
    <property type="match status" value="1"/>
</dbReference>
<evidence type="ECO:0000313" key="7">
    <source>
        <dbReference type="Proteomes" id="UP000325291"/>
    </source>
</evidence>
<keyword evidence="2" id="KW-0805">Transcription regulation</keyword>
<dbReference type="PANTHER" id="PTHR30537:SF3">
    <property type="entry name" value="TRANSCRIPTIONAL REGULATORY PROTEIN"/>
    <property type="match status" value="1"/>
</dbReference>
<dbReference type="Pfam" id="PF00126">
    <property type="entry name" value="HTH_1"/>
    <property type="match status" value="1"/>
</dbReference>
<feature type="domain" description="HTH lysR-type" evidence="5">
    <location>
        <begin position="8"/>
        <end position="65"/>
    </location>
</feature>
<dbReference type="Pfam" id="PF03466">
    <property type="entry name" value="LysR_substrate"/>
    <property type="match status" value="1"/>
</dbReference>
<keyword evidence="7" id="KW-1185">Reference proteome</keyword>
<dbReference type="InterPro" id="IPR036390">
    <property type="entry name" value="WH_DNA-bd_sf"/>
</dbReference>
<dbReference type="GO" id="GO:0006351">
    <property type="term" value="P:DNA-templated transcription"/>
    <property type="evidence" value="ECO:0007669"/>
    <property type="project" value="TreeGrafter"/>
</dbReference>
<dbReference type="GO" id="GO:0003700">
    <property type="term" value="F:DNA-binding transcription factor activity"/>
    <property type="evidence" value="ECO:0007669"/>
    <property type="project" value="InterPro"/>
</dbReference>
<reference evidence="6 7" key="1">
    <citation type="submission" date="2019-07" db="EMBL/GenBank/DDBJ databases">
        <title>Aquicoccus porphyridii gen. nov., sp. nov., isolated from a small marine red alga, Porphyridium marinum.</title>
        <authorList>
            <person name="Liu L."/>
        </authorList>
    </citation>
    <scope>NUCLEOTIDE SEQUENCE [LARGE SCALE GENOMIC DNA]</scope>
    <source>
        <strain evidence="6 7">L1 8-17</strain>
    </source>
</reference>
<dbReference type="InterPro" id="IPR000847">
    <property type="entry name" value="LysR_HTH_N"/>
</dbReference>
<dbReference type="Gene3D" id="3.40.190.290">
    <property type="match status" value="1"/>
</dbReference>
<gene>
    <name evidence="6" type="ORF">FLO80_16620</name>
</gene>
<dbReference type="SUPFAM" id="SSF46785">
    <property type="entry name" value="Winged helix' DNA-binding domain"/>
    <property type="match status" value="1"/>
</dbReference>
<keyword evidence="4" id="KW-0804">Transcription</keyword>
<comment type="similarity">
    <text evidence="1">Belongs to the LysR transcriptional regulatory family.</text>
</comment>
<dbReference type="GO" id="GO:0043565">
    <property type="term" value="F:sequence-specific DNA binding"/>
    <property type="evidence" value="ECO:0007669"/>
    <property type="project" value="TreeGrafter"/>
</dbReference>
<dbReference type="Gene3D" id="1.10.10.10">
    <property type="entry name" value="Winged helix-like DNA-binding domain superfamily/Winged helix DNA-binding domain"/>
    <property type="match status" value="1"/>
</dbReference>
<evidence type="ECO:0000256" key="2">
    <source>
        <dbReference type="ARBA" id="ARBA00023015"/>
    </source>
</evidence>
<dbReference type="InterPro" id="IPR036388">
    <property type="entry name" value="WH-like_DNA-bd_sf"/>
</dbReference>
<dbReference type="Proteomes" id="UP000325291">
    <property type="component" value="Unassembled WGS sequence"/>
</dbReference>
<keyword evidence="3" id="KW-0238">DNA-binding</keyword>
<dbReference type="SUPFAM" id="SSF53850">
    <property type="entry name" value="Periplasmic binding protein-like II"/>
    <property type="match status" value="1"/>
</dbReference>
<evidence type="ECO:0000256" key="1">
    <source>
        <dbReference type="ARBA" id="ARBA00009437"/>
    </source>
</evidence>
<dbReference type="AlphaFoldDB" id="A0A5A9Z5K2"/>
<protein>
    <submittedName>
        <fullName evidence="6">LysR family transcriptional regulator</fullName>
    </submittedName>
</protein>
<dbReference type="PRINTS" id="PR00039">
    <property type="entry name" value="HTHLYSR"/>
</dbReference>
<dbReference type="PROSITE" id="PS50931">
    <property type="entry name" value="HTH_LYSR"/>
    <property type="match status" value="1"/>
</dbReference>
<evidence type="ECO:0000259" key="5">
    <source>
        <dbReference type="PROSITE" id="PS50931"/>
    </source>
</evidence>
<dbReference type="InterPro" id="IPR005119">
    <property type="entry name" value="LysR_subst-bd"/>
</dbReference>
<accession>A0A5A9Z5K2</accession>
<organism evidence="6 7">
    <name type="scientific">Aquicoccus porphyridii</name>
    <dbReference type="NCBI Taxonomy" id="1852029"/>
    <lineage>
        <taxon>Bacteria</taxon>
        <taxon>Pseudomonadati</taxon>
        <taxon>Pseudomonadota</taxon>
        <taxon>Alphaproteobacteria</taxon>
        <taxon>Rhodobacterales</taxon>
        <taxon>Paracoccaceae</taxon>
        <taxon>Aquicoccus</taxon>
    </lineage>
</organism>
<evidence type="ECO:0000256" key="3">
    <source>
        <dbReference type="ARBA" id="ARBA00023125"/>
    </source>
</evidence>
<evidence type="ECO:0000256" key="4">
    <source>
        <dbReference type="ARBA" id="ARBA00023163"/>
    </source>
</evidence>
<dbReference type="PANTHER" id="PTHR30537">
    <property type="entry name" value="HTH-TYPE TRANSCRIPTIONAL REGULATOR"/>
    <property type="match status" value="1"/>
</dbReference>
<evidence type="ECO:0000313" key="6">
    <source>
        <dbReference type="EMBL" id="KAA0912235.1"/>
    </source>
</evidence>
<proteinExistence type="inferred from homology"/>
<dbReference type="EMBL" id="VINQ01000015">
    <property type="protein sequence ID" value="KAA0912235.1"/>
    <property type="molecule type" value="Genomic_DNA"/>
</dbReference>
<dbReference type="InterPro" id="IPR058163">
    <property type="entry name" value="LysR-type_TF_proteobact-type"/>
</dbReference>
<sequence>MNEQSPEFDWTQLRAFLATAEHGSLTAAARALGLTQPTLGRQVSALETSLGLALFERVGRGLELTAAGREILPHARAMAVAAQRVSLAAAGQAQTLEGKIRITASDLFCAHVLPPILARLRIAAPRLEIELVAANDIRDILRREADIAIRNLRPTEPDLIARKLREATAHFYAAQSYLDRRGRPATLADLARHDVIHFGDPARFIDHLRALGITLSPENLCLGSQNGLVAWAMAQQGLGIAAMADEVAAHTPEMERLLPEMPPITFPVWLVTHRELHGAARIRLVFDLLAEVLARPASGNNGDGNASG</sequence>
<dbReference type="RefSeq" id="WP_111367691.1">
    <property type="nucleotide sequence ID" value="NZ_VINQ01000015.1"/>
</dbReference>